<dbReference type="InterPro" id="IPR025746">
    <property type="entry name" value="PilX_N_dom"/>
</dbReference>
<feature type="transmembrane region" description="Helical" evidence="1">
    <location>
        <begin position="12"/>
        <end position="30"/>
    </location>
</feature>
<evidence type="ECO:0008006" key="6">
    <source>
        <dbReference type="Google" id="ProtNLM"/>
    </source>
</evidence>
<dbReference type="Pfam" id="PF14341">
    <property type="entry name" value="PilX_N"/>
    <property type="match status" value="1"/>
</dbReference>
<proteinExistence type="predicted"/>
<evidence type="ECO:0000313" key="4">
    <source>
        <dbReference type="EMBL" id="MBK0395262.1"/>
    </source>
</evidence>
<dbReference type="Pfam" id="PF13681">
    <property type="entry name" value="PilX"/>
    <property type="match status" value="1"/>
</dbReference>
<gene>
    <name evidence="4" type="ORF">JDW22_01340</name>
</gene>
<dbReference type="RefSeq" id="WP_200521168.1">
    <property type="nucleotide sequence ID" value="NZ_JAEHNZ010000001.1"/>
</dbReference>
<evidence type="ECO:0000259" key="2">
    <source>
        <dbReference type="Pfam" id="PF13681"/>
    </source>
</evidence>
<dbReference type="EMBL" id="JAEHNZ010000001">
    <property type="protein sequence ID" value="MBK0395262.1"/>
    <property type="molecule type" value="Genomic_DNA"/>
</dbReference>
<keyword evidence="5" id="KW-1185">Reference proteome</keyword>
<accession>A0ABS1BQQ3</accession>
<evidence type="ECO:0000256" key="1">
    <source>
        <dbReference type="SAM" id="Phobius"/>
    </source>
</evidence>
<protein>
    <recommendedName>
        <fullName evidence="6">Tfp pilus assembly protein PilX</fullName>
    </recommendedName>
</protein>
<evidence type="ECO:0000259" key="3">
    <source>
        <dbReference type="Pfam" id="PF14341"/>
    </source>
</evidence>
<keyword evidence="1" id="KW-1133">Transmembrane helix</keyword>
<name>A0ABS1BQQ3_9NEIS</name>
<dbReference type="Proteomes" id="UP000614058">
    <property type="component" value="Unassembled WGS sequence"/>
</dbReference>
<feature type="domain" description="Type 4 fimbrial biogenesis protein PilX N-terminal" evidence="3">
    <location>
        <begin position="9"/>
        <end position="54"/>
    </location>
</feature>
<keyword evidence="1" id="KW-0812">Transmembrane</keyword>
<comment type="caution">
    <text evidence="4">The sequence shown here is derived from an EMBL/GenBank/DDBJ whole genome shotgun (WGS) entry which is preliminary data.</text>
</comment>
<feature type="domain" description="PilX/PilW C-terminal" evidence="2">
    <location>
        <begin position="104"/>
        <end position="209"/>
    </location>
</feature>
<keyword evidence="1" id="KW-0472">Membrane</keyword>
<sequence>MKNRYNQGGFSLFIVMVIMLVIALLVIATSQSSNTEMRMSTNEADRKYAVSLAEQGLLDAEAIIKGWVNPSNRTNGNTGEQFFRATCDNGLCAPAKDTYKVDSRDLLFKYDQGEQQSNYPAWERCQVNGRVVDINQRCEINSTASGKGKSILDTDCKPACKAVAGTDTRYIIEYLGNKTDAKLGNVDYFRVTSRAHGNNKDTVVTLQTYLELLNKK</sequence>
<organism evidence="4 5">
    <name type="scientific">Kingella bonacorsii</name>
    <dbReference type="NCBI Taxonomy" id="2796361"/>
    <lineage>
        <taxon>Bacteria</taxon>
        <taxon>Pseudomonadati</taxon>
        <taxon>Pseudomonadota</taxon>
        <taxon>Betaproteobacteria</taxon>
        <taxon>Neisseriales</taxon>
        <taxon>Neisseriaceae</taxon>
        <taxon>Kingella</taxon>
    </lineage>
</organism>
<evidence type="ECO:0000313" key="5">
    <source>
        <dbReference type="Proteomes" id="UP000614058"/>
    </source>
</evidence>
<dbReference type="InterPro" id="IPR025205">
    <property type="entry name" value="PilX/PilW_C"/>
</dbReference>
<reference evidence="4 5" key="1">
    <citation type="journal article" date="2021" name="Pathogens">
        <title>Isolation and Characterization of Kingella bonacorsii sp. nov., A Novel Kingella Species Detected in a Stable Periodontitis Subject.</title>
        <authorList>
            <person name="Antezack A."/>
            <person name="Boxberger M."/>
            <person name="Rolland C."/>
            <person name="Monnet-Corti V."/>
            <person name="La Scola B."/>
        </authorList>
    </citation>
    <scope>NUCLEOTIDE SEQUENCE [LARGE SCALE GENOMIC DNA]</scope>
    <source>
        <strain evidence="4 5">Marseille-Q4569</strain>
    </source>
</reference>